<evidence type="ECO:0000256" key="2">
    <source>
        <dbReference type="ARBA" id="ARBA00022448"/>
    </source>
</evidence>
<dbReference type="Pfam" id="PF00213">
    <property type="entry name" value="OSCP"/>
    <property type="match status" value="1"/>
</dbReference>
<accession>A0A2S0NDV3</accession>
<keyword evidence="6 8" id="KW-0139">CF(1)</keyword>
<comment type="function">
    <text evidence="8">F(1)F(0) ATP synthase produces ATP from ADP in the presence of a proton or sodium gradient. F-type ATPases consist of two structural domains, F(1) containing the extramembraneous catalytic core and F(0) containing the membrane proton channel, linked together by a central stalk and a peripheral stalk. During catalysis, ATP synthesis in the catalytic domain of F(1) is coupled via a rotary mechanism of the central stalk subunits to proton translocation.</text>
</comment>
<dbReference type="GO" id="GO:0005886">
    <property type="term" value="C:plasma membrane"/>
    <property type="evidence" value="ECO:0007669"/>
    <property type="project" value="UniProtKB-SubCell"/>
</dbReference>
<evidence type="ECO:0000313" key="9">
    <source>
        <dbReference type="EMBL" id="AVO46335.1"/>
    </source>
</evidence>
<dbReference type="KEGG" id="phr:C6569_15445"/>
<name>A0A2S0NDV3_9HYPH</name>
<dbReference type="EMBL" id="CP027668">
    <property type="protein sequence ID" value="AVO46335.1"/>
    <property type="molecule type" value="Genomic_DNA"/>
</dbReference>
<keyword evidence="2 8" id="KW-0813">Transport</keyword>
<dbReference type="Proteomes" id="UP000237889">
    <property type="component" value="Chromosome"/>
</dbReference>
<dbReference type="HAMAP" id="MF_01416">
    <property type="entry name" value="ATP_synth_delta_bact"/>
    <property type="match status" value="1"/>
</dbReference>
<dbReference type="InterPro" id="IPR026015">
    <property type="entry name" value="ATP_synth_OSCP/delta_N_sf"/>
</dbReference>
<dbReference type="OrthoDB" id="9796185at2"/>
<evidence type="ECO:0000256" key="4">
    <source>
        <dbReference type="ARBA" id="ARBA00023065"/>
    </source>
</evidence>
<dbReference type="AlphaFoldDB" id="A0A2S0NDV3"/>
<dbReference type="PANTHER" id="PTHR11910">
    <property type="entry name" value="ATP SYNTHASE DELTA CHAIN"/>
    <property type="match status" value="1"/>
</dbReference>
<evidence type="ECO:0000256" key="6">
    <source>
        <dbReference type="ARBA" id="ARBA00023196"/>
    </source>
</evidence>
<dbReference type="GO" id="GO:0046933">
    <property type="term" value="F:proton-transporting ATP synthase activity, rotational mechanism"/>
    <property type="evidence" value="ECO:0007669"/>
    <property type="project" value="UniProtKB-UniRule"/>
</dbReference>
<proteinExistence type="inferred from homology"/>
<gene>
    <name evidence="8" type="primary">atpH</name>
    <name evidence="9" type="ORF">C6569_15445</name>
</gene>
<evidence type="ECO:0000256" key="5">
    <source>
        <dbReference type="ARBA" id="ARBA00023136"/>
    </source>
</evidence>
<dbReference type="PRINTS" id="PR00125">
    <property type="entry name" value="ATPASEDELTA"/>
</dbReference>
<sequence>MAGEDKTVSGMAGRYALALFELANEAGQLDQVQADLARFTAMIADSEDLRRLVKSPVFSSEDQAKAVGAILDKAGIGGTAGNLIKVVAANRRLFAVESIIRGYNAMVAKSRGEIVAEVTVAEALSPTHSASLSAALKDVLGKEPKIDVKVDPAILGGLIVKVGSRMVDTSLRTKLNSIRTAMKEVG</sequence>
<evidence type="ECO:0000256" key="1">
    <source>
        <dbReference type="ARBA" id="ARBA00004370"/>
    </source>
</evidence>
<dbReference type="NCBIfam" id="TIGR01145">
    <property type="entry name" value="ATP_synt_delta"/>
    <property type="match status" value="1"/>
</dbReference>
<comment type="similarity">
    <text evidence="8">Belongs to the ATPase delta chain family.</text>
</comment>
<comment type="subcellular location">
    <subcellularLocation>
        <location evidence="8">Cell membrane</location>
        <topology evidence="8">Peripheral membrane protein</topology>
    </subcellularLocation>
    <subcellularLocation>
        <location evidence="1">Membrane</location>
    </subcellularLocation>
</comment>
<comment type="function">
    <text evidence="8">This protein is part of the stalk that links CF(0) to CF(1). It either transmits conformational changes from CF(0) to CF(1) or is implicated in proton conduction.</text>
</comment>
<evidence type="ECO:0000256" key="3">
    <source>
        <dbReference type="ARBA" id="ARBA00022781"/>
    </source>
</evidence>
<dbReference type="RefSeq" id="WP_106749676.1">
    <property type="nucleotide sequence ID" value="NZ_CP027668.1"/>
</dbReference>
<keyword evidence="5 8" id="KW-0472">Membrane</keyword>
<dbReference type="GO" id="GO:0045259">
    <property type="term" value="C:proton-transporting ATP synthase complex"/>
    <property type="evidence" value="ECO:0007669"/>
    <property type="project" value="UniProtKB-KW"/>
</dbReference>
<keyword evidence="7 8" id="KW-0066">ATP synthesis</keyword>
<reference evidence="9 10" key="1">
    <citation type="submission" date="2018-03" db="EMBL/GenBank/DDBJ databases">
        <title>Genome sequencing of Phreatobacter sp.</title>
        <authorList>
            <person name="Kim S.-J."/>
            <person name="Heo J."/>
            <person name="Kwon S.-W."/>
        </authorList>
    </citation>
    <scope>NUCLEOTIDE SEQUENCE [LARGE SCALE GENOMIC DNA]</scope>
    <source>
        <strain evidence="9 10">S-12</strain>
    </source>
</reference>
<dbReference type="NCBIfam" id="NF004406">
    <property type="entry name" value="PRK05758.3-2"/>
    <property type="match status" value="1"/>
</dbReference>
<keyword evidence="8" id="KW-1003">Cell membrane</keyword>
<keyword evidence="4 8" id="KW-0406">Ion transport</keyword>
<dbReference type="SUPFAM" id="SSF47928">
    <property type="entry name" value="N-terminal domain of the delta subunit of the F1F0-ATP synthase"/>
    <property type="match status" value="1"/>
</dbReference>
<keyword evidence="3 8" id="KW-0375">Hydrogen ion transport</keyword>
<dbReference type="Gene3D" id="1.10.520.20">
    <property type="entry name" value="N-terminal domain of the delta subunit of the F1F0-ATP synthase"/>
    <property type="match status" value="1"/>
</dbReference>
<evidence type="ECO:0000313" key="10">
    <source>
        <dbReference type="Proteomes" id="UP000237889"/>
    </source>
</evidence>
<protein>
    <recommendedName>
        <fullName evidence="8">ATP synthase subunit delta</fullName>
    </recommendedName>
    <alternativeName>
        <fullName evidence="8">ATP synthase F(1) sector subunit delta</fullName>
    </alternativeName>
    <alternativeName>
        <fullName evidence="8">F-type ATPase subunit delta</fullName>
        <shortName evidence="8">F-ATPase subunit delta</shortName>
    </alternativeName>
</protein>
<keyword evidence="10" id="KW-1185">Reference proteome</keyword>
<dbReference type="InterPro" id="IPR000711">
    <property type="entry name" value="ATPase_OSCP/dsu"/>
</dbReference>
<evidence type="ECO:0000256" key="7">
    <source>
        <dbReference type="ARBA" id="ARBA00023310"/>
    </source>
</evidence>
<organism evidence="9 10">
    <name type="scientific">Phreatobacter cathodiphilus</name>
    <dbReference type="NCBI Taxonomy" id="1868589"/>
    <lineage>
        <taxon>Bacteria</taxon>
        <taxon>Pseudomonadati</taxon>
        <taxon>Pseudomonadota</taxon>
        <taxon>Alphaproteobacteria</taxon>
        <taxon>Hyphomicrobiales</taxon>
        <taxon>Phreatobacteraceae</taxon>
        <taxon>Phreatobacter</taxon>
    </lineage>
</organism>
<evidence type="ECO:0000256" key="8">
    <source>
        <dbReference type="HAMAP-Rule" id="MF_01416"/>
    </source>
</evidence>